<evidence type="ECO:0000256" key="1">
    <source>
        <dbReference type="ARBA" id="ARBA00004123"/>
    </source>
</evidence>
<dbReference type="PRINTS" id="PR00404">
    <property type="entry name" value="MADSDOMAIN"/>
</dbReference>
<dbReference type="GO" id="GO:0005634">
    <property type="term" value="C:nucleus"/>
    <property type="evidence" value="ECO:0007669"/>
    <property type="project" value="UniProtKB-SubCell"/>
</dbReference>
<keyword evidence="6" id="KW-0539">Nucleus</keyword>
<comment type="caution">
    <text evidence="9">The sequence shown here is derived from an EMBL/GenBank/DDBJ whole genome shotgun (WGS) entry which is preliminary data.</text>
</comment>
<dbReference type="GO" id="GO:0000977">
    <property type="term" value="F:RNA polymerase II transcription regulatory region sequence-specific DNA binding"/>
    <property type="evidence" value="ECO:0007669"/>
    <property type="project" value="InterPro"/>
</dbReference>
<feature type="coiled-coil region" evidence="7">
    <location>
        <begin position="127"/>
        <end position="154"/>
    </location>
</feature>
<dbReference type="InterPro" id="IPR002100">
    <property type="entry name" value="TF_MADSbox"/>
</dbReference>
<keyword evidence="5" id="KW-0804">Transcription</keyword>
<organism evidence="9 10">
    <name type="scientific">Turnera subulata</name>
    <dbReference type="NCBI Taxonomy" id="218843"/>
    <lineage>
        <taxon>Eukaryota</taxon>
        <taxon>Viridiplantae</taxon>
        <taxon>Streptophyta</taxon>
        <taxon>Embryophyta</taxon>
        <taxon>Tracheophyta</taxon>
        <taxon>Spermatophyta</taxon>
        <taxon>Magnoliopsida</taxon>
        <taxon>eudicotyledons</taxon>
        <taxon>Gunneridae</taxon>
        <taxon>Pentapetalae</taxon>
        <taxon>rosids</taxon>
        <taxon>fabids</taxon>
        <taxon>Malpighiales</taxon>
        <taxon>Passifloraceae</taxon>
        <taxon>Turnera</taxon>
    </lineage>
</organism>
<gene>
    <name evidence="9" type="ORF">Tsubulata_008570</name>
</gene>
<evidence type="ECO:0000259" key="8">
    <source>
        <dbReference type="PROSITE" id="PS50066"/>
    </source>
</evidence>
<evidence type="ECO:0000256" key="6">
    <source>
        <dbReference type="ARBA" id="ARBA00023242"/>
    </source>
</evidence>
<dbReference type="SUPFAM" id="SSF55455">
    <property type="entry name" value="SRF-like"/>
    <property type="match status" value="1"/>
</dbReference>
<dbReference type="GO" id="GO:0010152">
    <property type="term" value="P:pollen maturation"/>
    <property type="evidence" value="ECO:0007669"/>
    <property type="project" value="UniProtKB-ARBA"/>
</dbReference>
<dbReference type="PROSITE" id="PS00350">
    <property type="entry name" value="MADS_BOX_1"/>
    <property type="match status" value="1"/>
</dbReference>
<keyword evidence="10" id="KW-1185">Reference proteome</keyword>
<dbReference type="FunFam" id="3.40.1810.10:FF:000014">
    <property type="entry name" value="MADS-box transcription factor 41"/>
    <property type="match status" value="1"/>
</dbReference>
<dbReference type="PROSITE" id="PS50066">
    <property type="entry name" value="MADS_BOX_2"/>
    <property type="match status" value="1"/>
</dbReference>
<protein>
    <recommendedName>
        <fullName evidence="8">MADS-box domain-containing protein</fullName>
    </recommendedName>
</protein>
<sequence length="357" mass="40063">MGRVKLAIKRIENNTNRQVTFSKRRNGLIKKAYELSILCDIDIALIMFSPSGRLSHFSGKKRIEDVFTRFINLSDQEREAAVYPEAGRHHYRDIQNKEYVLRTLQQLRSENDIALQLANPEAINSDVEEFHQEIARLQQQLQMAEDQIRMYEPDPVKLSCTGELEACEKHLIDTLTRVIQRKDYLLSNHLSSYDPSGMQHGMPTSFENDAVGWLPDGGTEHAHILSSGGQNQPQMFDASASLNTTLRDLSSTLYDPMLQGSNSNAEASSIGECHMTTNPNDGSFPTWPSPYTSTGLQSTSMPPAAALYSQIQHGMVGPNMSDMLPREQMEIPVSNMHVQLDHEGANYEGKVPQLNAQ</sequence>
<dbReference type="EMBL" id="JAKUCV010003170">
    <property type="protein sequence ID" value="KAJ4839932.1"/>
    <property type="molecule type" value="Genomic_DNA"/>
</dbReference>
<dbReference type="Proteomes" id="UP001141552">
    <property type="component" value="Unassembled WGS sequence"/>
</dbReference>
<evidence type="ECO:0000313" key="9">
    <source>
        <dbReference type="EMBL" id="KAJ4839932.1"/>
    </source>
</evidence>
<dbReference type="GO" id="GO:0046983">
    <property type="term" value="F:protein dimerization activity"/>
    <property type="evidence" value="ECO:0007669"/>
    <property type="project" value="InterPro"/>
</dbReference>
<evidence type="ECO:0000256" key="7">
    <source>
        <dbReference type="SAM" id="Coils"/>
    </source>
</evidence>
<dbReference type="InterPro" id="IPR050142">
    <property type="entry name" value="MADS-box/MEF2_TF"/>
</dbReference>
<dbReference type="InterPro" id="IPR033896">
    <property type="entry name" value="MEF2-like_N"/>
</dbReference>
<accession>A0A9Q0G0I6</accession>
<keyword evidence="2" id="KW-0805">Transcription regulation</keyword>
<evidence type="ECO:0000256" key="4">
    <source>
        <dbReference type="ARBA" id="ARBA00023125"/>
    </source>
</evidence>
<dbReference type="PANTHER" id="PTHR48019">
    <property type="entry name" value="SERUM RESPONSE FACTOR HOMOLOG"/>
    <property type="match status" value="1"/>
</dbReference>
<dbReference type="AlphaFoldDB" id="A0A9Q0G0I6"/>
<dbReference type="SMART" id="SM00432">
    <property type="entry name" value="MADS"/>
    <property type="match status" value="1"/>
</dbReference>
<reference evidence="9" key="2">
    <citation type="journal article" date="2023" name="Plants (Basel)">
        <title>Annotation of the Turnera subulata (Passifloraceae) Draft Genome Reveals the S-Locus Evolved after the Divergence of Turneroideae from Passifloroideae in a Stepwise Manner.</title>
        <authorList>
            <person name="Henning P.M."/>
            <person name="Roalson E.H."/>
            <person name="Mir W."/>
            <person name="McCubbin A.G."/>
            <person name="Shore J.S."/>
        </authorList>
    </citation>
    <scope>NUCLEOTIDE SEQUENCE</scope>
    <source>
        <strain evidence="9">F60SS</strain>
    </source>
</reference>
<evidence type="ECO:0000256" key="3">
    <source>
        <dbReference type="ARBA" id="ARBA00023054"/>
    </source>
</evidence>
<dbReference type="CDD" id="cd00265">
    <property type="entry name" value="MADS_MEF2_like"/>
    <property type="match status" value="1"/>
</dbReference>
<proteinExistence type="predicted"/>
<evidence type="ECO:0000256" key="2">
    <source>
        <dbReference type="ARBA" id="ARBA00023015"/>
    </source>
</evidence>
<dbReference type="GO" id="GO:0045944">
    <property type="term" value="P:positive regulation of transcription by RNA polymerase II"/>
    <property type="evidence" value="ECO:0007669"/>
    <property type="project" value="InterPro"/>
</dbReference>
<dbReference type="Gene3D" id="3.40.1810.10">
    <property type="entry name" value="Transcription factor, MADS-box"/>
    <property type="match status" value="1"/>
</dbReference>
<reference evidence="9" key="1">
    <citation type="submission" date="2022-02" db="EMBL/GenBank/DDBJ databases">
        <authorList>
            <person name="Henning P.M."/>
            <person name="McCubbin A.G."/>
            <person name="Shore J.S."/>
        </authorList>
    </citation>
    <scope>NUCLEOTIDE SEQUENCE</scope>
    <source>
        <strain evidence="9">F60SS</strain>
        <tissue evidence="9">Leaves</tissue>
    </source>
</reference>
<dbReference type="OrthoDB" id="1898716at2759"/>
<dbReference type="GO" id="GO:0080092">
    <property type="term" value="P:regulation of pollen tube growth"/>
    <property type="evidence" value="ECO:0007669"/>
    <property type="project" value="UniProtKB-ARBA"/>
</dbReference>
<dbReference type="InterPro" id="IPR036879">
    <property type="entry name" value="TF_MADSbox_sf"/>
</dbReference>
<feature type="domain" description="MADS-box" evidence="8">
    <location>
        <begin position="1"/>
        <end position="61"/>
    </location>
</feature>
<name>A0A9Q0G0I6_9ROSI</name>
<keyword evidence="4" id="KW-0238">DNA-binding</keyword>
<evidence type="ECO:0000313" key="10">
    <source>
        <dbReference type="Proteomes" id="UP001141552"/>
    </source>
</evidence>
<dbReference type="Pfam" id="PF00319">
    <property type="entry name" value="SRF-TF"/>
    <property type="match status" value="1"/>
</dbReference>
<comment type="subcellular location">
    <subcellularLocation>
        <location evidence="1">Nucleus</location>
    </subcellularLocation>
</comment>
<keyword evidence="3 7" id="KW-0175">Coiled coil</keyword>
<evidence type="ECO:0000256" key="5">
    <source>
        <dbReference type="ARBA" id="ARBA00023163"/>
    </source>
</evidence>